<dbReference type="Proteomes" id="UP000298061">
    <property type="component" value="Unassembled WGS sequence"/>
</dbReference>
<organism evidence="2 3">
    <name type="scientific">Hericium alpestre</name>
    <dbReference type="NCBI Taxonomy" id="135208"/>
    <lineage>
        <taxon>Eukaryota</taxon>
        <taxon>Fungi</taxon>
        <taxon>Dikarya</taxon>
        <taxon>Basidiomycota</taxon>
        <taxon>Agaricomycotina</taxon>
        <taxon>Agaricomycetes</taxon>
        <taxon>Russulales</taxon>
        <taxon>Hericiaceae</taxon>
        <taxon>Hericium</taxon>
    </lineage>
</organism>
<feature type="region of interest" description="Disordered" evidence="1">
    <location>
        <begin position="1"/>
        <end position="40"/>
    </location>
</feature>
<feature type="compositionally biased region" description="Low complexity" evidence="1">
    <location>
        <begin position="61"/>
        <end position="78"/>
    </location>
</feature>
<feature type="compositionally biased region" description="Low complexity" evidence="1">
    <location>
        <begin position="139"/>
        <end position="149"/>
    </location>
</feature>
<gene>
    <name evidence="2" type="ORF">EWM64_g3003</name>
</gene>
<reference evidence="2 3" key="1">
    <citation type="submission" date="2019-02" db="EMBL/GenBank/DDBJ databases">
        <title>Genome sequencing of the rare red list fungi Hericium alpestre (H. flagellum).</title>
        <authorList>
            <person name="Buettner E."/>
            <person name="Kellner H."/>
        </authorList>
    </citation>
    <scope>NUCLEOTIDE SEQUENCE [LARGE SCALE GENOMIC DNA]</scope>
    <source>
        <strain evidence="2 3">DSM 108284</strain>
    </source>
</reference>
<dbReference type="STRING" id="135208.A0A4Z0A510"/>
<feature type="compositionally biased region" description="Polar residues" evidence="1">
    <location>
        <begin position="260"/>
        <end position="271"/>
    </location>
</feature>
<keyword evidence="3" id="KW-1185">Reference proteome</keyword>
<feature type="compositionally biased region" description="Pro residues" evidence="1">
    <location>
        <begin position="324"/>
        <end position="336"/>
    </location>
</feature>
<feature type="compositionally biased region" description="Low complexity" evidence="1">
    <location>
        <begin position="280"/>
        <end position="290"/>
    </location>
</feature>
<evidence type="ECO:0000256" key="1">
    <source>
        <dbReference type="SAM" id="MobiDB-lite"/>
    </source>
</evidence>
<feature type="region of interest" description="Disordered" evidence="1">
    <location>
        <begin position="204"/>
        <end position="383"/>
    </location>
</feature>
<feature type="region of interest" description="Disordered" evidence="1">
    <location>
        <begin position="415"/>
        <end position="446"/>
    </location>
</feature>
<sequence>MRTGSVEPPSVRKPAFTKPPSKAMSDSELTGPVSMRPKTVLPFPIRADQFPEAIAEEDEPSSTAFKASAAAPSTSPSKVTLRQPSSAAGSRIPRIGAKPYARPAPKGKEPQHKLVELSRSQRMPVNNIAVKPGRLVKTGSGSSMSDDSSNPQMPGLSRAGSSSDGGAPPSPLKRKRVPENPVASSPAQPQIIVMRQAVGMLGSKIQQRVPAPTSAAPPPVTSPLKKRRAVMQMRKVTDDVFKHRNPPATSSKELEVPQAGPSTSTRESNPSRPLRDAKNSPRSSPALSSSPEPPPIVIDEASPVSSPAHRSLFQFSSPDVIRPSPDPISLPPPPQSPLIDEVLTGTRRTTRTRKSPRPEQPLPELKLGGSRRRPTKPDAGTFPAMSAVALKAITCANTKKNQEYFATLETEVVRKEGNRPESPTTKVKTVQERQREEKARFVDERS</sequence>
<evidence type="ECO:0000313" key="2">
    <source>
        <dbReference type="EMBL" id="TFY81009.1"/>
    </source>
</evidence>
<protein>
    <submittedName>
        <fullName evidence="2">Uncharacterized protein</fullName>
    </submittedName>
</protein>
<feature type="compositionally biased region" description="Low complexity" evidence="1">
    <location>
        <begin position="157"/>
        <end position="167"/>
    </location>
</feature>
<dbReference type="OrthoDB" id="2148418at2759"/>
<dbReference type="EMBL" id="SFCI01000260">
    <property type="protein sequence ID" value="TFY81009.1"/>
    <property type="molecule type" value="Genomic_DNA"/>
</dbReference>
<proteinExistence type="predicted"/>
<comment type="caution">
    <text evidence="2">The sequence shown here is derived from an EMBL/GenBank/DDBJ whole genome shotgun (WGS) entry which is preliminary data.</text>
</comment>
<evidence type="ECO:0000313" key="3">
    <source>
        <dbReference type="Proteomes" id="UP000298061"/>
    </source>
</evidence>
<feature type="region of interest" description="Disordered" evidence="1">
    <location>
        <begin position="55"/>
        <end position="191"/>
    </location>
</feature>
<accession>A0A4Z0A510</accession>
<feature type="compositionally biased region" description="Basic and acidic residues" evidence="1">
    <location>
        <begin position="106"/>
        <end position="116"/>
    </location>
</feature>
<name>A0A4Z0A510_9AGAM</name>
<feature type="compositionally biased region" description="Basic and acidic residues" evidence="1">
    <location>
        <begin position="429"/>
        <end position="446"/>
    </location>
</feature>
<dbReference type="AlphaFoldDB" id="A0A4Z0A510"/>